<evidence type="ECO:0000259" key="5">
    <source>
        <dbReference type="PROSITE" id="PS50949"/>
    </source>
</evidence>
<name>A0ABV6G0E1_9GAMM</name>
<keyword evidence="7" id="KW-1185">Reference proteome</keyword>
<evidence type="ECO:0000256" key="1">
    <source>
        <dbReference type="ARBA" id="ARBA00023015"/>
    </source>
</evidence>
<dbReference type="SMART" id="SM00345">
    <property type="entry name" value="HTH_GNTR"/>
    <property type="match status" value="1"/>
</dbReference>
<comment type="caution">
    <text evidence="6">The sequence shown here is derived from an EMBL/GenBank/DDBJ whole genome shotgun (WGS) entry which is preliminary data.</text>
</comment>
<dbReference type="RefSeq" id="WP_019949892.1">
    <property type="nucleotide sequence ID" value="NZ_JBHLVX010000013.1"/>
</dbReference>
<dbReference type="Pfam" id="PF00392">
    <property type="entry name" value="GntR"/>
    <property type="match status" value="1"/>
</dbReference>
<dbReference type="CDD" id="cd07377">
    <property type="entry name" value="WHTH_GntR"/>
    <property type="match status" value="1"/>
</dbReference>
<protein>
    <submittedName>
        <fullName evidence="6">FadR/GntR family transcriptional regulator</fullName>
    </submittedName>
</protein>
<proteinExistence type="predicted"/>
<evidence type="ECO:0000256" key="2">
    <source>
        <dbReference type="ARBA" id="ARBA00023125"/>
    </source>
</evidence>
<dbReference type="PANTHER" id="PTHR43537:SF24">
    <property type="entry name" value="GLUCONATE OPERON TRANSCRIPTIONAL REPRESSOR"/>
    <property type="match status" value="1"/>
</dbReference>
<reference evidence="6 7" key="1">
    <citation type="submission" date="2024-09" db="EMBL/GenBank/DDBJ databases">
        <authorList>
            <person name="Sun Q."/>
            <person name="Mori K."/>
        </authorList>
    </citation>
    <scope>NUCLEOTIDE SEQUENCE [LARGE SCALE GENOMIC DNA]</scope>
    <source>
        <strain evidence="6 7">CCM 7415</strain>
    </source>
</reference>
<keyword evidence="2" id="KW-0238">DNA-binding</keyword>
<evidence type="ECO:0000313" key="7">
    <source>
        <dbReference type="Proteomes" id="UP001589814"/>
    </source>
</evidence>
<dbReference type="InterPro" id="IPR008920">
    <property type="entry name" value="TF_FadR/GntR_C"/>
</dbReference>
<dbReference type="InterPro" id="IPR000524">
    <property type="entry name" value="Tscrpt_reg_HTH_GntR"/>
</dbReference>
<dbReference type="Pfam" id="PF07729">
    <property type="entry name" value="FCD"/>
    <property type="match status" value="1"/>
</dbReference>
<keyword evidence="3" id="KW-0804">Transcription</keyword>
<dbReference type="InterPro" id="IPR036390">
    <property type="entry name" value="WH_DNA-bd_sf"/>
</dbReference>
<dbReference type="SMART" id="SM00895">
    <property type="entry name" value="FCD"/>
    <property type="match status" value="1"/>
</dbReference>
<feature type="region of interest" description="Disordered" evidence="4">
    <location>
        <begin position="233"/>
        <end position="252"/>
    </location>
</feature>
<feature type="domain" description="HTH gntR-type" evidence="5">
    <location>
        <begin position="3"/>
        <end position="73"/>
    </location>
</feature>
<organism evidence="6 7">
    <name type="scientific">Kushneria aurantia</name>
    <dbReference type="NCBI Taxonomy" id="504092"/>
    <lineage>
        <taxon>Bacteria</taxon>
        <taxon>Pseudomonadati</taxon>
        <taxon>Pseudomonadota</taxon>
        <taxon>Gammaproteobacteria</taxon>
        <taxon>Oceanospirillales</taxon>
        <taxon>Halomonadaceae</taxon>
        <taxon>Kushneria</taxon>
    </lineage>
</organism>
<dbReference type="SUPFAM" id="SSF48008">
    <property type="entry name" value="GntR ligand-binding domain-like"/>
    <property type="match status" value="1"/>
</dbReference>
<dbReference type="PROSITE" id="PS50949">
    <property type="entry name" value="HTH_GNTR"/>
    <property type="match status" value="1"/>
</dbReference>
<evidence type="ECO:0000256" key="4">
    <source>
        <dbReference type="SAM" id="MobiDB-lite"/>
    </source>
</evidence>
<dbReference type="PANTHER" id="PTHR43537">
    <property type="entry name" value="TRANSCRIPTIONAL REGULATOR, GNTR FAMILY"/>
    <property type="match status" value="1"/>
</dbReference>
<dbReference type="Gene3D" id="1.20.120.530">
    <property type="entry name" value="GntR ligand-binding domain-like"/>
    <property type="match status" value="1"/>
</dbReference>
<dbReference type="Gene3D" id="1.10.10.10">
    <property type="entry name" value="Winged helix-like DNA-binding domain superfamily/Winged helix DNA-binding domain"/>
    <property type="match status" value="1"/>
</dbReference>
<evidence type="ECO:0000313" key="6">
    <source>
        <dbReference type="EMBL" id="MFC0267055.1"/>
    </source>
</evidence>
<gene>
    <name evidence="6" type="ORF">ACFFHW_03400</name>
</gene>
<dbReference type="EMBL" id="JBHLVX010000013">
    <property type="protein sequence ID" value="MFC0267055.1"/>
    <property type="molecule type" value="Genomic_DNA"/>
</dbReference>
<dbReference type="InterPro" id="IPR011711">
    <property type="entry name" value="GntR_C"/>
</dbReference>
<sequence>MSHKRSDRIAAELRRRILDGELGPGTRLESEATLSHRLVTSKWTLREALKSLETQGLIRVRSGPGGGASVTEVSADTASDLLWNFCFSRDLSVSDIYALRKLLEPALARQVTPLLDEAALDALADRAHRCCSYRSEGRGVSEREDELNFHVLLAGACPNPLLRFLVEFLNGLLLKVVAAQNVDPALAGVDLNYHGRDYHLELIDAFRARDGVRAERLMFEHMEAAQHYMEEVATQAARRRAAPQSEDHRQEP</sequence>
<dbReference type="Proteomes" id="UP001589814">
    <property type="component" value="Unassembled WGS sequence"/>
</dbReference>
<evidence type="ECO:0000256" key="3">
    <source>
        <dbReference type="ARBA" id="ARBA00023163"/>
    </source>
</evidence>
<accession>A0ABV6G0E1</accession>
<keyword evidence="1" id="KW-0805">Transcription regulation</keyword>
<dbReference type="InterPro" id="IPR036388">
    <property type="entry name" value="WH-like_DNA-bd_sf"/>
</dbReference>
<dbReference type="SUPFAM" id="SSF46785">
    <property type="entry name" value="Winged helix' DNA-binding domain"/>
    <property type="match status" value="1"/>
</dbReference>